<dbReference type="EMBL" id="GBXM01033834">
    <property type="protein sequence ID" value="JAH74743.1"/>
    <property type="molecule type" value="Transcribed_RNA"/>
</dbReference>
<protein>
    <submittedName>
        <fullName evidence="1">Uncharacterized protein</fullName>
    </submittedName>
</protein>
<sequence>MWDDCVVGNHCSGCALLGGWRRGLLVAGGRGGGKVRGEG</sequence>
<organism evidence="1">
    <name type="scientific">Anguilla anguilla</name>
    <name type="common">European freshwater eel</name>
    <name type="synonym">Muraena anguilla</name>
    <dbReference type="NCBI Taxonomy" id="7936"/>
    <lineage>
        <taxon>Eukaryota</taxon>
        <taxon>Metazoa</taxon>
        <taxon>Chordata</taxon>
        <taxon>Craniata</taxon>
        <taxon>Vertebrata</taxon>
        <taxon>Euteleostomi</taxon>
        <taxon>Actinopterygii</taxon>
        <taxon>Neopterygii</taxon>
        <taxon>Teleostei</taxon>
        <taxon>Anguilliformes</taxon>
        <taxon>Anguillidae</taxon>
        <taxon>Anguilla</taxon>
    </lineage>
</organism>
<accession>A0A0E9VC36</accession>
<proteinExistence type="predicted"/>
<reference evidence="1" key="1">
    <citation type="submission" date="2014-11" db="EMBL/GenBank/DDBJ databases">
        <authorList>
            <person name="Amaro Gonzalez C."/>
        </authorList>
    </citation>
    <scope>NUCLEOTIDE SEQUENCE</scope>
</reference>
<dbReference type="AlphaFoldDB" id="A0A0E9VC36"/>
<evidence type="ECO:0000313" key="1">
    <source>
        <dbReference type="EMBL" id="JAH74743.1"/>
    </source>
</evidence>
<name>A0A0E9VC36_ANGAN</name>
<reference evidence="1" key="2">
    <citation type="journal article" date="2015" name="Fish Shellfish Immunol.">
        <title>Early steps in the European eel (Anguilla anguilla)-Vibrio vulnificus interaction in the gills: Role of the RtxA13 toxin.</title>
        <authorList>
            <person name="Callol A."/>
            <person name="Pajuelo D."/>
            <person name="Ebbesson L."/>
            <person name="Teles M."/>
            <person name="MacKenzie S."/>
            <person name="Amaro C."/>
        </authorList>
    </citation>
    <scope>NUCLEOTIDE SEQUENCE</scope>
</reference>